<evidence type="ECO:0000256" key="11">
    <source>
        <dbReference type="ARBA" id="ARBA00031088"/>
    </source>
</evidence>
<keyword evidence="6 13" id="KW-0489">Methyltransferase</keyword>
<dbReference type="SUPFAM" id="SSF53335">
    <property type="entry name" value="S-adenosyl-L-methionine-dependent methyltransferases"/>
    <property type="match status" value="1"/>
</dbReference>
<evidence type="ECO:0000256" key="1">
    <source>
        <dbReference type="ARBA" id="ARBA00002724"/>
    </source>
</evidence>
<dbReference type="InterPro" id="IPR006027">
    <property type="entry name" value="NusB_RsmB_TIM44"/>
</dbReference>
<evidence type="ECO:0000256" key="7">
    <source>
        <dbReference type="ARBA" id="ARBA00022679"/>
    </source>
</evidence>
<evidence type="ECO:0000256" key="5">
    <source>
        <dbReference type="ARBA" id="ARBA00022552"/>
    </source>
</evidence>
<keyword evidence="9 13" id="KW-0694">RNA-binding</keyword>
<dbReference type="CDD" id="cd02440">
    <property type="entry name" value="AdoMet_MTases"/>
    <property type="match status" value="1"/>
</dbReference>
<dbReference type="NCBIfam" id="NF011494">
    <property type="entry name" value="PRK14902.1"/>
    <property type="match status" value="1"/>
</dbReference>
<dbReference type="Gene3D" id="3.40.50.150">
    <property type="entry name" value="Vaccinia Virus protein VP39"/>
    <property type="match status" value="1"/>
</dbReference>
<keyword evidence="8 13" id="KW-0949">S-adenosyl-L-methionine</keyword>
<evidence type="ECO:0000313" key="15">
    <source>
        <dbReference type="EMBL" id="SDH89995.1"/>
    </source>
</evidence>
<evidence type="ECO:0000256" key="2">
    <source>
        <dbReference type="ARBA" id="ARBA00004496"/>
    </source>
</evidence>
<sequence length="437" mass="49799">MMNVRETAVEILGKVLHQGAFSNLLLDRAIQSGQVKEEDIGLLTEIVYGTLKYLLTIDEILKRNTKISLSKTERYVLDVLRVSVYQMHFLDRIPPYAVINEAVNLTKKKAPKASGFVNGVLRGYLRKKDEVYTFYKKMDEEIYEYSFPAWMIQLFKNQYGDKYLEILSGLNERPVITYRVNTLKISRDTALEELKKLGYSAEKTTISPYGIEVTGGKSVMQNPLFREGILTVQDESSMLVAPLLVSEGYEYLDLCSAPGGKTMHLAELLHDQVPVHAFDIYESKLRLIRENRDRLGLTSVTIRKNNGLHILPEYVEKAHVLLDAPCSGLGIIRKKPEIKYTKTPEELMDLVKLQRDLLETARNYIPSGGTLVYSTCTLNQAENEENVRWFLEQHKDFEAVPIDIGAGDHLQYSPEGFLTILPGKTMDGFFISKLKRM</sequence>
<dbReference type="PANTHER" id="PTHR22807">
    <property type="entry name" value="NOP2 YEAST -RELATED NOL1/NOP2/FMU SUN DOMAIN-CONTAINING"/>
    <property type="match status" value="1"/>
</dbReference>
<dbReference type="GO" id="GO:0006355">
    <property type="term" value="P:regulation of DNA-templated transcription"/>
    <property type="evidence" value="ECO:0007669"/>
    <property type="project" value="InterPro"/>
</dbReference>
<dbReference type="AlphaFoldDB" id="A0A1G8G6I1"/>
<feature type="domain" description="SAM-dependent MTase RsmB/NOP-type" evidence="14">
    <location>
        <begin position="166"/>
        <end position="437"/>
    </location>
</feature>
<comment type="catalytic activity">
    <reaction evidence="12">
        <text>cytidine(967) in 16S rRNA + S-adenosyl-L-methionine = 5-methylcytidine(967) in 16S rRNA + S-adenosyl-L-homocysteine + H(+)</text>
        <dbReference type="Rhea" id="RHEA:42748"/>
        <dbReference type="Rhea" id="RHEA-COMP:10219"/>
        <dbReference type="Rhea" id="RHEA-COMP:10220"/>
        <dbReference type="ChEBI" id="CHEBI:15378"/>
        <dbReference type="ChEBI" id="CHEBI:57856"/>
        <dbReference type="ChEBI" id="CHEBI:59789"/>
        <dbReference type="ChEBI" id="CHEBI:74483"/>
        <dbReference type="ChEBI" id="CHEBI:82748"/>
        <dbReference type="EC" id="2.1.1.176"/>
    </reaction>
</comment>
<evidence type="ECO:0000259" key="14">
    <source>
        <dbReference type="PROSITE" id="PS51686"/>
    </source>
</evidence>
<dbReference type="Pfam" id="PF22458">
    <property type="entry name" value="RsmF-B_ferredox"/>
    <property type="match status" value="1"/>
</dbReference>
<dbReference type="PROSITE" id="PS51686">
    <property type="entry name" value="SAM_MT_RSMB_NOP"/>
    <property type="match status" value="1"/>
</dbReference>
<dbReference type="Pfam" id="PF01029">
    <property type="entry name" value="NusB"/>
    <property type="match status" value="1"/>
</dbReference>
<dbReference type="GO" id="GO:0003723">
    <property type="term" value="F:RNA binding"/>
    <property type="evidence" value="ECO:0007669"/>
    <property type="project" value="UniProtKB-UniRule"/>
</dbReference>
<dbReference type="InterPro" id="IPR001678">
    <property type="entry name" value="MeTrfase_RsmB-F_NOP2_dom"/>
</dbReference>
<feature type="binding site" evidence="13">
    <location>
        <begin position="255"/>
        <end position="261"/>
    </location>
    <ligand>
        <name>S-adenosyl-L-methionine</name>
        <dbReference type="ChEBI" id="CHEBI:59789"/>
    </ligand>
</feature>
<evidence type="ECO:0000256" key="9">
    <source>
        <dbReference type="ARBA" id="ARBA00022884"/>
    </source>
</evidence>
<dbReference type="RefSeq" id="WP_036909024.1">
    <property type="nucleotide sequence ID" value="NZ_FNDZ01000001.1"/>
</dbReference>
<keyword evidence="4" id="KW-0963">Cytoplasm</keyword>
<dbReference type="EC" id="2.1.1.176" evidence="3"/>
<name>A0A1G8G6I1_9CLOT</name>
<proteinExistence type="inferred from homology"/>
<comment type="function">
    <text evidence="1">Specifically methylates the cytosine at position 967 (m5C967) of 16S rRNA.</text>
</comment>
<dbReference type="FunFam" id="1.10.940.10:FF:000006">
    <property type="entry name" value="16S rRNA (Cytosine(967)-C(5))-methyltransferase RsmB"/>
    <property type="match status" value="1"/>
</dbReference>
<evidence type="ECO:0000256" key="8">
    <source>
        <dbReference type="ARBA" id="ARBA00022691"/>
    </source>
</evidence>
<evidence type="ECO:0000256" key="3">
    <source>
        <dbReference type="ARBA" id="ARBA00012140"/>
    </source>
</evidence>
<evidence type="ECO:0000256" key="4">
    <source>
        <dbReference type="ARBA" id="ARBA00022490"/>
    </source>
</evidence>
<keyword evidence="7 13" id="KW-0808">Transferase</keyword>
<reference evidence="15 16" key="1">
    <citation type="submission" date="2016-10" db="EMBL/GenBank/DDBJ databases">
        <authorList>
            <person name="de Groot N.N."/>
        </authorList>
    </citation>
    <scope>NUCLEOTIDE SEQUENCE [LARGE SCALE GENOMIC DNA]</scope>
    <source>
        <strain evidence="15 16">CGMCC 1.5058</strain>
    </source>
</reference>
<keyword evidence="5" id="KW-0698">rRNA processing</keyword>
<dbReference type="EMBL" id="FNDZ01000001">
    <property type="protein sequence ID" value="SDH89995.1"/>
    <property type="molecule type" value="Genomic_DNA"/>
</dbReference>
<dbReference type="GO" id="GO:0005737">
    <property type="term" value="C:cytoplasm"/>
    <property type="evidence" value="ECO:0007669"/>
    <property type="project" value="UniProtKB-SubCell"/>
</dbReference>
<feature type="binding site" evidence="13">
    <location>
        <position position="323"/>
    </location>
    <ligand>
        <name>S-adenosyl-L-methionine</name>
        <dbReference type="ChEBI" id="CHEBI:59789"/>
    </ligand>
</feature>
<dbReference type="Proteomes" id="UP000183255">
    <property type="component" value="Unassembled WGS sequence"/>
</dbReference>
<dbReference type="PANTHER" id="PTHR22807:SF53">
    <property type="entry name" value="RIBOSOMAL RNA SMALL SUBUNIT METHYLTRANSFERASE B-RELATED"/>
    <property type="match status" value="1"/>
</dbReference>
<dbReference type="InterPro" id="IPR004573">
    <property type="entry name" value="rRNA_ssu_MeTfrase_B"/>
</dbReference>
<accession>A0A1G8G6I1</accession>
<gene>
    <name evidence="15" type="ORF">SAMN05421804_101157</name>
</gene>
<dbReference type="InterPro" id="IPR054728">
    <property type="entry name" value="RsmB-like_ferredoxin"/>
</dbReference>
<evidence type="ECO:0000256" key="10">
    <source>
        <dbReference type="ARBA" id="ARBA00030399"/>
    </source>
</evidence>
<dbReference type="NCBIfam" id="TIGR00563">
    <property type="entry name" value="rsmB"/>
    <property type="match status" value="1"/>
</dbReference>
<dbReference type="InterPro" id="IPR029063">
    <property type="entry name" value="SAM-dependent_MTases_sf"/>
</dbReference>
<dbReference type="Gene3D" id="1.10.940.10">
    <property type="entry name" value="NusB-like"/>
    <property type="match status" value="1"/>
</dbReference>
<dbReference type="SUPFAM" id="SSF48013">
    <property type="entry name" value="NusB-like"/>
    <property type="match status" value="1"/>
</dbReference>
<comment type="subcellular location">
    <subcellularLocation>
        <location evidence="2">Cytoplasm</location>
    </subcellularLocation>
</comment>
<feature type="active site" description="Nucleophile" evidence="13">
    <location>
        <position position="376"/>
    </location>
</feature>
<evidence type="ECO:0000256" key="13">
    <source>
        <dbReference type="PROSITE-ProRule" id="PRU01023"/>
    </source>
</evidence>
<protein>
    <recommendedName>
        <fullName evidence="3">16S rRNA (cytosine(967)-C(5))-methyltransferase</fullName>
        <ecNumber evidence="3">2.1.1.176</ecNumber>
    </recommendedName>
    <alternativeName>
        <fullName evidence="10">16S rRNA m5C967 methyltransferase</fullName>
    </alternativeName>
    <alternativeName>
        <fullName evidence="11">rRNA (cytosine-C(5)-)-methyltransferase RsmB</fullName>
    </alternativeName>
</protein>
<dbReference type="InterPro" id="IPR049560">
    <property type="entry name" value="MeTrfase_RsmB-F_NOP2_cat"/>
</dbReference>
<evidence type="ECO:0000313" key="16">
    <source>
        <dbReference type="Proteomes" id="UP000183255"/>
    </source>
</evidence>
<dbReference type="GO" id="GO:0008649">
    <property type="term" value="F:rRNA methyltransferase activity"/>
    <property type="evidence" value="ECO:0007669"/>
    <property type="project" value="InterPro"/>
</dbReference>
<evidence type="ECO:0000256" key="6">
    <source>
        <dbReference type="ARBA" id="ARBA00022603"/>
    </source>
</evidence>
<comment type="caution">
    <text evidence="13">Lacks conserved residue(s) required for the propagation of feature annotation.</text>
</comment>
<dbReference type="PRINTS" id="PR02008">
    <property type="entry name" value="RCMTFAMILY"/>
</dbReference>
<evidence type="ECO:0000256" key="12">
    <source>
        <dbReference type="ARBA" id="ARBA00047283"/>
    </source>
</evidence>
<dbReference type="Pfam" id="PF01189">
    <property type="entry name" value="Methyltr_RsmB-F"/>
    <property type="match status" value="1"/>
</dbReference>
<dbReference type="InterPro" id="IPR023267">
    <property type="entry name" value="RCMT"/>
</dbReference>
<feature type="binding site" evidence="13">
    <location>
        <position position="279"/>
    </location>
    <ligand>
        <name>S-adenosyl-L-methionine</name>
        <dbReference type="ChEBI" id="CHEBI:59789"/>
    </ligand>
</feature>
<comment type="similarity">
    <text evidence="13">Belongs to the class I-like SAM-binding methyltransferase superfamily. RsmB/NOP family.</text>
</comment>
<organism evidence="15 16">
    <name type="scientific">Proteiniclasticum ruminis</name>
    <dbReference type="NCBI Taxonomy" id="398199"/>
    <lineage>
        <taxon>Bacteria</taxon>
        <taxon>Bacillati</taxon>
        <taxon>Bacillota</taxon>
        <taxon>Clostridia</taxon>
        <taxon>Eubacteriales</taxon>
        <taxon>Clostridiaceae</taxon>
        <taxon>Proteiniclasticum</taxon>
    </lineage>
</organism>
<dbReference type="InterPro" id="IPR035926">
    <property type="entry name" value="NusB-like_sf"/>
</dbReference>